<keyword evidence="4" id="KW-1185">Reference proteome</keyword>
<evidence type="ECO:0000313" key="3">
    <source>
        <dbReference type="EMBL" id="RVT49649.1"/>
    </source>
</evidence>
<accession>A0A437JRY6</accession>
<evidence type="ECO:0000259" key="2">
    <source>
        <dbReference type="Pfam" id="PF22763"/>
    </source>
</evidence>
<organism evidence="3 4">
    <name type="scientific">Rubrivivax albus</name>
    <dbReference type="NCBI Taxonomy" id="2499835"/>
    <lineage>
        <taxon>Bacteria</taxon>
        <taxon>Pseudomonadati</taxon>
        <taxon>Pseudomonadota</taxon>
        <taxon>Betaproteobacteria</taxon>
        <taxon>Burkholderiales</taxon>
        <taxon>Sphaerotilaceae</taxon>
        <taxon>Rubrivivax</taxon>
    </lineage>
</organism>
<proteinExistence type="predicted"/>
<protein>
    <recommendedName>
        <fullName evidence="2">NrS-1 polymerase-like HBD domain-containing protein</fullName>
    </recommendedName>
</protein>
<sequence length="922" mass="99963">MSLHELRTSAQGSPLPDHPLGPLAPLAEWHQFIVATIEPGTNGKTDKIPRHWITGEVCNAHEPANWTTYDAAATMAATRGARWAVGFVITAADPWMCIDLDHVLQADGTWHPAAVELVQSLPGAVTERSQSGQGMHVWCRYPDPPTHRKRRRDLAIDLECYSAARFIMLGTGQVGTLAPRCDALPAVLARYFEPAAAPDAQAHGDGPRADWSGPTDDDELIRRALQSRSAGAAFGGKASFADLWNRNVDALSRTYKGTDEGGVDWSSADAGLAQHLAWWTGANQARMIALMQRSALVRDKWDNREDYLPRTVANACAKQRDVLQDRPPERPPALTIEDATRQMIGVKRDEALIVWRTAAPQLSPTDREAFLTTAEAVTGMGRRALNAELREVMRADSLQREHAAFEAGLGGRVAIEHEKGNATSQADLIERAIVQHCAPGAYVRFGGKLSQVTAAELPYTHAIDKPDGTPPDVPVIKALTRAELRAHVEARVRFYETTRGGHRKFLDVPPVILDALADRHTSACPRVSGLLAHPLVLPSGEILSGAGLHATGLFLAGAQVPGLRAFNQAEAGAALAWLREVHLEGFEFASDLDRDIALAALLTGVQRRVLPMAPGVAILANTQSSGKTTLARRLHVTLTGRDMPVSTFALGNEDEVQKALLAMLMRSPAMVCFDNVPDGYTFQSGSLAAALTASEVNQRLLGGNETVAVPTNVLFALTGNNLSLGNDEVTRWLVVRLAPKHARPEERRFKHADVVGHAIQLRAEVLRHVVGIVAGYLTSDARLQLADGTRYARWDEMVRQPLLWAGAHDVAQVFRANAEQSEPVRAHRALVARLCEAFPDGAEFSAAQIADLASRAFPAPDPDLREAIEALGARDHRSPRSVGRVLKAKVGKAVDLGGHHMRIVAAPEDRNGVGRYRLDRVG</sequence>
<dbReference type="Pfam" id="PF22763">
    <property type="entry name" value="NrS1-1_pol-like_HBD"/>
    <property type="match status" value="1"/>
</dbReference>
<dbReference type="OrthoDB" id="123525at2"/>
<comment type="caution">
    <text evidence="3">The sequence shown here is derived from an EMBL/GenBank/DDBJ whole genome shotgun (WGS) entry which is preliminary data.</text>
</comment>
<dbReference type="EMBL" id="SACT01000007">
    <property type="protein sequence ID" value="RVT49649.1"/>
    <property type="molecule type" value="Genomic_DNA"/>
</dbReference>
<feature type="domain" description="NrS-1 polymerase-like HBD" evidence="2">
    <location>
        <begin position="266"/>
        <end position="323"/>
    </location>
</feature>
<evidence type="ECO:0000256" key="1">
    <source>
        <dbReference type="SAM" id="MobiDB-lite"/>
    </source>
</evidence>
<dbReference type="AlphaFoldDB" id="A0A437JRY6"/>
<gene>
    <name evidence="3" type="ORF">ENE75_18560</name>
</gene>
<dbReference type="RefSeq" id="WP_128199821.1">
    <property type="nucleotide sequence ID" value="NZ_SACT01000007.1"/>
</dbReference>
<feature type="region of interest" description="Disordered" evidence="1">
    <location>
        <begin position="1"/>
        <end position="20"/>
    </location>
</feature>
<evidence type="ECO:0000313" key="4">
    <source>
        <dbReference type="Proteomes" id="UP000288178"/>
    </source>
</evidence>
<dbReference type="Proteomes" id="UP000288178">
    <property type="component" value="Unassembled WGS sequence"/>
</dbReference>
<name>A0A437JRY6_9BURK</name>
<dbReference type="InterPro" id="IPR054468">
    <property type="entry name" value="NrSPol-like_HBD"/>
</dbReference>
<reference evidence="3 4" key="1">
    <citation type="submission" date="2019-01" db="EMBL/GenBank/DDBJ databases">
        <authorList>
            <person name="Chen W.-M."/>
        </authorList>
    </citation>
    <scope>NUCLEOTIDE SEQUENCE [LARGE SCALE GENOMIC DNA]</scope>
    <source>
        <strain evidence="3 4">ICH-3</strain>
    </source>
</reference>